<dbReference type="Pfam" id="PF09588">
    <property type="entry name" value="YqaJ"/>
    <property type="match status" value="1"/>
</dbReference>
<dbReference type="InterPro" id="IPR007527">
    <property type="entry name" value="Znf_SWIM"/>
</dbReference>
<evidence type="ECO:0000313" key="4">
    <source>
        <dbReference type="Proteomes" id="UP000001554"/>
    </source>
</evidence>
<accession>A0A9J7KUE9</accession>
<evidence type="ECO:0000256" key="1">
    <source>
        <dbReference type="PROSITE-ProRule" id="PRU00325"/>
    </source>
</evidence>
<keyword evidence="1" id="KW-0479">Metal-binding</keyword>
<dbReference type="RefSeq" id="XP_035670015.1">
    <property type="nucleotide sequence ID" value="XM_035814122.1"/>
</dbReference>
<name>A0A9J7KUE9_BRAFL</name>
<feature type="compositionally biased region" description="Basic and acidic residues" evidence="2">
    <location>
        <begin position="640"/>
        <end position="673"/>
    </location>
</feature>
<dbReference type="InterPro" id="IPR011604">
    <property type="entry name" value="PDDEXK-like_dom_sf"/>
</dbReference>
<reference evidence="5" key="2">
    <citation type="submission" date="2025-08" db="UniProtKB">
        <authorList>
            <consortium name="RefSeq"/>
        </authorList>
    </citation>
    <scope>IDENTIFICATION</scope>
    <source>
        <strain evidence="5">S238N-H82</strain>
        <tissue evidence="5">Testes</tissue>
    </source>
</reference>
<protein>
    <submittedName>
        <fullName evidence="5">Uncharacterized protein LOC118411645 isoform X1</fullName>
    </submittedName>
</protein>
<dbReference type="AlphaFoldDB" id="A0A9J7KUE9"/>
<dbReference type="KEGG" id="bfo:118411645"/>
<keyword evidence="1" id="KW-0862">Zinc</keyword>
<dbReference type="OMA" id="NPEWHEQ"/>
<evidence type="ECO:0000313" key="5">
    <source>
        <dbReference type="RefSeq" id="XP_035670015.1"/>
    </source>
</evidence>
<proteinExistence type="predicted"/>
<organism evidence="4 5">
    <name type="scientific">Branchiostoma floridae</name>
    <name type="common">Florida lancelet</name>
    <name type="synonym">Amphioxus</name>
    <dbReference type="NCBI Taxonomy" id="7739"/>
    <lineage>
        <taxon>Eukaryota</taxon>
        <taxon>Metazoa</taxon>
        <taxon>Chordata</taxon>
        <taxon>Cephalochordata</taxon>
        <taxon>Leptocardii</taxon>
        <taxon>Amphioxiformes</taxon>
        <taxon>Branchiostomatidae</taxon>
        <taxon>Branchiostoma</taxon>
    </lineage>
</organism>
<reference evidence="4" key="1">
    <citation type="journal article" date="2020" name="Nat. Ecol. Evol.">
        <title>Deeply conserved synteny resolves early events in vertebrate evolution.</title>
        <authorList>
            <person name="Simakov O."/>
            <person name="Marletaz F."/>
            <person name="Yue J.X."/>
            <person name="O'Connell B."/>
            <person name="Jenkins J."/>
            <person name="Brandt A."/>
            <person name="Calef R."/>
            <person name="Tung C.H."/>
            <person name="Huang T.K."/>
            <person name="Schmutz J."/>
            <person name="Satoh N."/>
            <person name="Yu J.K."/>
            <person name="Putnam N.H."/>
            <person name="Green R.E."/>
            <person name="Rokhsar D.S."/>
        </authorList>
    </citation>
    <scope>NUCLEOTIDE SEQUENCE [LARGE SCALE GENOMIC DNA]</scope>
    <source>
        <strain evidence="4">S238N-H82</strain>
    </source>
</reference>
<evidence type="ECO:0000259" key="3">
    <source>
        <dbReference type="PROSITE" id="PS50966"/>
    </source>
</evidence>
<sequence length="746" mass="83481">MASPVETKLDKLKTFRDISALSMHQLNKECKANSVKTQFSKTAKINLLCLALGISTCGQDKPYSFNPRMDNHGLTSTQLQEYSRLTPAYLARTGSWTKELQCLPPVDDSTVKSYLLNSKVFDKDQHTKYKLQRPFQMKDFVHSIKINLDPSETFIAIEAQCNSSQSGATENVKALYIILDKITGQPYGAYCTCTVGLYQSCAHVGATLFQLADLVSMGFTQLPDDPTCTEKLCAWTDPKSAKVEPQLYNDIKFTKTERNVRRTADNFGPKVATVNEDARVKGVSVLRQGLLNATQHMNQHVAATSVLTPANFGGIVRPPATPVLPVHITTDSPLLVPARFEATHSQPAPLATQPISKHMNVSDYIKSCKTDEKERREVEAMTRGQNQNLKWYAMRSGTLTTTKFYRVSKLMQGGKASPSRLVSDCMGDKYKNLTKPPQTNIKSLKWGITHESAARTAYFNMEKTKHKNLTIKETGLIMHPTKSYLRASPDGIVLCKCCPPRILEIKCPYSAANEKIRGNPKIKYIEQVDNTLVLKGSDSGYVEQVQGCMAITNVYKCDFVIYTVKDIVVIRVDFDQVFWRRLEQHLDSFFEQYVVPELFRRQGHPDAIYSLDDSSEADIEEDVNANITKPETQPASDDETSQKRKLDEVSKHCSESKTRKTQVSDDLPKHSDQTDDTVTYCVGPCKQALAEAEDILDDNSNASVGCECPCECEAWSCWTCAGYNEDMADNDILWYCAKCLKDCGKG</sequence>
<dbReference type="SUPFAM" id="SSF52980">
    <property type="entry name" value="Restriction endonuclease-like"/>
    <property type="match status" value="1"/>
</dbReference>
<dbReference type="InterPro" id="IPR019080">
    <property type="entry name" value="YqaJ_viral_recombinase"/>
</dbReference>
<gene>
    <name evidence="5" type="primary">LOC118411645</name>
</gene>
<dbReference type="GeneID" id="118411645"/>
<dbReference type="InterPro" id="IPR011335">
    <property type="entry name" value="Restrct_endonuc-II-like"/>
</dbReference>
<evidence type="ECO:0000256" key="2">
    <source>
        <dbReference type="SAM" id="MobiDB-lite"/>
    </source>
</evidence>
<dbReference type="Proteomes" id="UP000001554">
    <property type="component" value="Chromosome 3"/>
</dbReference>
<dbReference type="GO" id="GO:0008270">
    <property type="term" value="F:zinc ion binding"/>
    <property type="evidence" value="ECO:0007669"/>
    <property type="project" value="UniProtKB-KW"/>
</dbReference>
<dbReference type="CDD" id="cd22343">
    <property type="entry name" value="PDDEXK_lambda_exonuclease-like"/>
    <property type="match status" value="1"/>
</dbReference>
<keyword evidence="4" id="KW-1185">Reference proteome</keyword>
<dbReference type="PANTHER" id="PTHR46609">
    <property type="entry name" value="EXONUCLEASE, PHAGE-TYPE/RECB, C-TERMINAL DOMAIN-CONTAINING PROTEIN"/>
    <property type="match status" value="1"/>
</dbReference>
<feature type="region of interest" description="Disordered" evidence="2">
    <location>
        <begin position="624"/>
        <end position="673"/>
    </location>
</feature>
<keyword evidence="1" id="KW-0863">Zinc-finger</keyword>
<dbReference type="GO" id="GO:0006281">
    <property type="term" value="P:DNA repair"/>
    <property type="evidence" value="ECO:0007669"/>
    <property type="project" value="UniProtKB-ARBA"/>
</dbReference>
<dbReference type="OrthoDB" id="6155932at2759"/>
<dbReference type="PANTHER" id="PTHR46609:SF8">
    <property type="entry name" value="YQAJ VIRAL RECOMBINASE DOMAIN-CONTAINING PROTEIN"/>
    <property type="match status" value="1"/>
</dbReference>
<dbReference type="PROSITE" id="PS50966">
    <property type="entry name" value="ZF_SWIM"/>
    <property type="match status" value="1"/>
</dbReference>
<feature type="domain" description="SWIM-type" evidence="3">
    <location>
        <begin position="176"/>
        <end position="212"/>
    </location>
</feature>
<feature type="compositionally biased region" description="Polar residues" evidence="2">
    <location>
        <begin position="625"/>
        <end position="635"/>
    </location>
</feature>
<dbReference type="InterPro" id="IPR051703">
    <property type="entry name" value="NF-kappa-B_Signaling_Reg"/>
</dbReference>
<dbReference type="Gene3D" id="3.90.320.10">
    <property type="match status" value="1"/>
</dbReference>